<dbReference type="InterPro" id="IPR002525">
    <property type="entry name" value="Transp_IS110-like_N"/>
</dbReference>
<sequence>MLNTVRRYRLYQRQYKDFAEYCKFALGRSHFYCKKIIQAAEICLQLIKSKLKILPTSVAQAMPLLKFAKVDEYGHSQLQDKWQSVIDGFPPESITASKIQETLDESPEDRTKQVRIGGRAYQLLQQKAAEAGMAVSKYLEMLIGGEPSDDDDDNAAADEQELTAEKAEICDRAELYIKTKLLRGFDISRSSISACFMLEKPSNPCEAYFDADIEVFHSNLENLNRLRLKIESFKADRVVAICEPTGMNYAKLWINKLGDWGVEIRMISNSKLPNYRAELLGKDGKSGAKTDDIDAFAIACWYFDKPETAYLKVRAPVVVQIKGICLRIEHLNRLQNPIINRMRQELSWQCPEVALVRSSKLQDDLAPLLWGWIAGRRVSKKYDLAVRFVERRCGSGVFVG</sequence>
<evidence type="ECO:0000313" key="3">
    <source>
        <dbReference type="Proteomes" id="UP001384579"/>
    </source>
</evidence>
<protein>
    <submittedName>
        <fullName evidence="2">Transposase</fullName>
    </submittedName>
</protein>
<gene>
    <name evidence="2" type="ORF">WMG39_27170</name>
</gene>
<proteinExistence type="predicted"/>
<evidence type="ECO:0000313" key="2">
    <source>
        <dbReference type="EMBL" id="MEK0188497.1"/>
    </source>
</evidence>
<organism evidence="2 3">
    <name type="scientific">Microcoleus anatoxicus PTRS2</name>
    <dbReference type="NCBI Taxonomy" id="2705321"/>
    <lineage>
        <taxon>Bacteria</taxon>
        <taxon>Bacillati</taxon>
        <taxon>Cyanobacteriota</taxon>
        <taxon>Cyanophyceae</taxon>
        <taxon>Oscillatoriophycideae</taxon>
        <taxon>Oscillatoriales</taxon>
        <taxon>Microcoleaceae</taxon>
        <taxon>Microcoleus</taxon>
        <taxon>Microcoleus anatoxicus</taxon>
    </lineage>
</organism>
<dbReference type="Pfam" id="PF01548">
    <property type="entry name" value="DEDD_Tnp_IS110"/>
    <property type="match status" value="1"/>
</dbReference>
<dbReference type="EMBL" id="JBBLXS010000641">
    <property type="protein sequence ID" value="MEK0188497.1"/>
    <property type="molecule type" value="Genomic_DNA"/>
</dbReference>
<reference evidence="2 3" key="1">
    <citation type="journal article" date="2020" name="Harmful Algae">
        <title>Molecular and morphological characterization of a novel dihydroanatoxin-a producing Microcoleus species (cyanobacteria) from the Russian River, California, USA.</title>
        <authorList>
            <person name="Conklin K.Y."/>
            <person name="Stancheva R."/>
            <person name="Otten T.G."/>
            <person name="Fadness R."/>
            <person name="Boyer G.L."/>
            <person name="Read B."/>
            <person name="Zhang X."/>
            <person name="Sheath R.G."/>
        </authorList>
    </citation>
    <scope>NUCLEOTIDE SEQUENCE [LARGE SCALE GENOMIC DNA]</scope>
    <source>
        <strain evidence="2 3">PTRS2</strain>
    </source>
</reference>
<feature type="domain" description="Transposase IS110-like N-terminal" evidence="1">
    <location>
        <begin position="184"/>
        <end position="346"/>
    </location>
</feature>
<dbReference type="RefSeq" id="WP_340542121.1">
    <property type="nucleotide sequence ID" value="NZ_JBBLXS010000641.1"/>
</dbReference>
<evidence type="ECO:0000259" key="1">
    <source>
        <dbReference type="Pfam" id="PF01548"/>
    </source>
</evidence>
<keyword evidence="3" id="KW-1185">Reference proteome</keyword>
<dbReference type="Proteomes" id="UP001384579">
    <property type="component" value="Unassembled WGS sequence"/>
</dbReference>
<name>A0ABU8YVK0_9CYAN</name>
<comment type="caution">
    <text evidence="2">The sequence shown here is derived from an EMBL/GenBank/DDBJ whole genome shotgun (WGS) entry which is preliminary data.</text>
</comment>
<accession>A0ABU8YVK0</accession>